<organism evidence="2 3">
    <name type="scientific">Trifolium medium</name>
    <dbReference type="NCBI Taxonomy" id="97028"/>
    <lineage>
        <taxon>Eukaryota</taxon>
        <taxon>Viridiplantae</taxon>
        <taxon>Streptophyta</taxon>
        <taxon>Embryophyta</taxon>
        <taxon>Tracheophyta</taxon>
        <taxon>Spermatophyta</taxon>
        <taxon>Magnoliopsida</taxon>
        <taxon>eudicotyledons</taxon>
        <taxon>Gunneridae</taxon>
        <taxon>Pentapetalae</taxon>
        <taxon>rosids</taxon>
        <taxon>fabids</taxon>
        <taxon>Fabales</taxon>
        <taxon>Fabaceae</taxon>
        <taxon>Papilionoideae</taxon>
        <taxon>50 kb inversion clade</taxon>
        <taxon>NPAAA clade</taxon>
        <taxon>Hologalegina</taxon>
        <taxon>IRL clade</taxon>
        <taxon>Trifolieae</taxon>
        <taxon>Trifolium</taxon>
    </lineage>
</organism>
<dbReference type="PANTHER" id="PTHR46655:SF1">
    <property type="entry name" value="HISTONE-LYSINE N-METHYLTRANSFERASE ATXR3"/>
    <property type="match status" value="1"/>
</dbReference>
<evidence type="ECO:0000313" key="3">
    <source>
        <dbReference type="Proteomes" id="UP000265520"/>
    </source>
</evidence>
<reference evidence="2 3" key="1">
    <citation type="journal article" date="2018" name="Front. Plant Sci.">
        <title>Red Clover (Trifolium pratense) and Zigzag Clover (T. medium) - A Picture of Genomic Similarities and Differences.</title>
        <authorList>
            <person name="Dluhosova J."/>
            <person name="Istvanek J."/>
            <person name="Nedelnik J."/>
            <person name="Repkova J."/>
        </authorList>
    </citation>
    <scope>NUCLEOTIDE SEQUENCE [LARGE SCALE GENOMIC DNA]</scope>
    <source>
        <strain evidence="3">cv. 10/8</strain>
        <tissue evidence="2">Leaf</tissue>
    </source>
</reference>
<feature type="chain" id="PRO_5017349178" evidence="1">
    <location>
        <begin position="20"/>
        <end position="158"/>
    </location>
</feature>
<keyword evidence="3" id="KW-1185">Reference proteome</keyword>
<comment type="caution">
    <text evidence="2">The sequence shown here is derived from an EMBL/GenBank/DDBJ whole genome shotgun (WGS) entry which is preliminary data.</text>
</comment>
<dbReference type="EMBL" id="LXQA010053860">
    <property type="protein sequence ID" value="MCI03968.1"/>
    <property type="molecule type" value="Genomic_DNA"/>
</dbReference>
<dbReference type="Proteomes" id="UP000265520">
    <property type="component" value="Unassembled WGS sequence"/>
</dbReference>
<dbReference type="PANTHER" id="PTHR46655">
    <property type="entry name" value="HISTONE-LYSINE N-METHYLTRANSFERASE ATXR3"/>
    <property type="match status" value="1"/>
</dbReference>
<accession>A0A392NVW6</accession>
<proteinExistence type="predicted"/>
<name>A0A392NVW6_9FABA</name>
<evidence type="ECO:0000256" key="1">
    <source>
        <dbReference type="SAM" id="SignalP"/>
    </source>
</evidence>
<evidence type="ECO:0000313" key="2">
    <source>
        <dbReference type="EMBL" id="MCI03968.1"/>
    </source>
</evidence>
<dbReference type="GO" id="GO:0032259">
    <property type="term" value="P:methylation"/>
    <property type="evidence" value="ECO:0007669"/>
    <property type="project" value="UniProtKB-KW"/>
</dbReference>
<keyword evidence="2" id="KW-0808">Transferase</keyword>
<sequence length="158" mass="17751">MTLRGMCSMTSILISFCAGFPGPDTCPSMDHDSKIDFASSEHESQLSMPSDKDNGFTLGVPDDWFSARWSCKGGDWKRNDDSQDRYCKKKQVLNDGFPLCQMPKSGFEDPRWSSKDDLYYPSHSRKLDIPLWAFCTDELVDCSGAVSRAIQRPGIIGF</sequence>
<feature type="signal peptide" evidence="1">
    <location>
        <begin position="1"/>
        <end position="19"/>
    </location>
</feature>
<dbReference type="AlphaFoldDB" id="A0A392NVW6"/>
<keyword evidence="1" id="KW-0732">Signal</keyword>
<protein>
    <submittedName>
        <fullName evidence="2">Histone-lysine N-methyltransferase ATXR3-like</fullName>
    </submittedName>
</protein>
<keyword evidence="2" id="KW-0489">Methyltransferase</keyword>
<dbReference type="GO" id="GO:0008168">
    <property type="term" value="F:methyltransferase activity"/>
    <property type="evidence" value="ECO:0007669"/>
    <property type="project" value="UniProtKB-KW"/>
</dbReference>